<dbReference type="PROSITE" id="PS51186">
    <property type="entry name" value="GNAT"/>
    <property type="match status" value="1"/>
</dbReference>
<dbReference type="CDD" id="cd04301">
    <property type="entry name" value="NAT_SF"/>
    <property type="match status" value="1"/>
</dbReference>
<dbReference type="EMBL" id="BAAAPB010000001">
    <property type="protein sequence ID" value="GAA1951775.1"/>
    <property type="molecule type" value="Genomic_DNA"/>
</dbReference>
<sequence length="232" mass="25437">MSRKVSRLTLDAFEELRAPCRTCLFWELDPVRRAQVCDGEAADEKDAWLSRVLREWGSCGRVVVVDDQPVGYVIYVPEAFVPGAAAFPTSPVSPDAVLMTTAWVHPDHRGGGLGRMLIQGMARDLIERGGIRAVEAFGDRGAASGLHGKRCAAPEEFLARVGFKTHRTHPTAPRLRMELKGAVRWREEVEGAVERLLGVVRPKQPAPKATRTAPKAAAPKTPLPQHREVPGQ</sequence>
<feature type="region of interest" description="Disordered" evidence="1">
    <location>
        <begin position="200"/>
        <end position="232"/>
    </location>
</feature>
<dbReference type="Gene3D" id="3.40.630.30">
    <property type="match status" value="1"/>
</dbReference>
<proteinExistence type="predicted"/>
<dbReference type="InterPro" id="IPR000182">
    <property type="entry name" value="GNAT_dom"/>
</dbReference>
<dbReference type="SUPFAM" id="SSF55729">
    <property type="entry name" value="Acyl-CoA N-acyltransferases (Nat)"/>
    <property type="match status" value="1"/>
</dbReference>
<reference evidence="3 4" key="1">
    <citation type="journal article" date="2019" name="Int. J. Syst. Evol. Microbiol.">
        <title>The Global Catalogue of Microorganisms (GCM) 10K type strain sequencing project: providing services to taxonomists for standard genome sequencing and annotation.</title>
        <authorList>
            <consortium name="The Broad Institute Genomics Platform"/>
            <consortium name="The Broad Institute Genome Sequencing Center for Infectious Disease"/>
            <person name="Wu L."/>
            <person name="Ma J."/>
        </authorList>
    </citation>
    <scope>NUCLEOTIDE SEQUENCE [LARGE SCALE GENOMIC DNA]</scope>
    <source>
        <strain evidence="3 4">JCM 15309</strain>
    </source>
</reference>
<comment type="caution">
    <text evidence="3">The sequence shown here is derived from an EMBL/GenBank/DDBJ whole genome shotgun (WGS) entry which is preliminary data.</text>
</comment>
<keyword evidence="4" id="KW-1185">Reference proteome</keyword>
<organism evidence="3 4">
    <name type="scientific">Nocardioides panacihumi</name>
    <dbReference type="NCBI Taxonomy" id="400774"/>
    <lineage>
        <taxon>Bacteria</taxon>
        <taxon>Bacillati</taxon>
        <taxon>Actinomycetota</taxon>
        <taxon>Actinomycetes</taxon>
        <taxon>Propionibacteriales</taxon>
        <taxon>Nocardioidaceae</taxon>
        <taxon>Nocardioides</taxon>
    </lineage>
</organism>
<dbReference type="InterPro" id="IPR016181">
    <property type="entry name" value="Acyl_CoA_acyltransferase"/>
</dbReference>
<name>A0ABN2QH34_9ACTN</name>
<dbReference type="Pfam" id="PF00583">
    <property type="entry name" value="Acetyltransf_1"/>
    <property type="match status" value="1"/>
</dbReference>
<evidence type="ECO:0000313" key="3">
    <source>
        <dbReference type="EMBL" id="GAA1951775.1"/>
    </source>
</evidence>
<gene>
    <name evidence="3" type="ORF">GCM10009798_08790</name>
</gene>
<evidence type="ECO:0000313" key="4">
    <source>
        <dbReference type="Proteomes" id="UP001500571"/>
    </source>
</evidence>
<feature type="compositionally biased region" description="Low complexity" evidence="1">
    <location>
        <begin position="202"/>
        <end position="220"/>
    </location>
</feature>
<dbReference type="Proteomes" id="UP001500571">
    <property type="component" value="Unassembled WGS sequence"/>
</dbReference>
<feature type="domain" description="N-acetyltransferase" evidence="2">
    <location>
        <begin position="23"/>
        <end position="182"/>
    </location>
</feature>
<evidence type="ECO:0000256" key="1">
    <source>
        <dbReference type="SAM" id="MobiDB-lite"/>
    </source>
</evidence>
<protein>
    <submittedName>
        <fullName evidence="3">GNAT family N-acetyltransferase</fullName>
    </submittedName>
</protein>
<dbReference type="RefSeq" id="WP_344042798.1">
    <property type="nucleotide sequence ID" value="NZ_BAAAPB010000001.1"/>
</dbReference>
<evidence type="ECO:0000259" key="2">
    <source>
        <dbReference type="PROSITE" id="PS51186"/>
    </source>
</evidence>
<accession>A0ABN2QH34</accession>